<evidence type="ECO:0000313" key="1">
    <source>
        <dbReference type="EMBL" id="OLP99111.1"/>
    </source>
</evidence>
<name>A0A1Q9DVE5_SYMMI</name>
<comment type="caution">
    <text evidence="1">The sequence shown here is derived from an EMBL/GenBank/DDBJ whole genome shotgun (WGS) entry which is preliminary data.</text>
</comment>
<organism evidence="1 2">
    <name type="scientific">Symbiodinium microadriaticum</name>
    <name type="common">Dinoflagellate</name>
    <name type="synonym">Zooxanthella microadriatica</name>
    <dbReference type="NCBI Taxonomy" id="2951"/>
    <lineage>
        <taxon>Eukaryota</taxon>
        <taxon>Sar</taxon>
        <taxon>Alveolata</taxon>
        <taxon>Dinophyceae</taxon>
        <taxon>Suessiales</taxon>
        <taxon>Symbiodiniaceae</taxon>
        <taxon>Symbiodinium</taxon>
    </lineage>
</organism>
<dbReference type="AlphaFoldDB" id="A0A1Q9DVE5"/>
<dbReference type="OrthoDB" id="10277930at2759"/>
<evidence type="ECO:0000313" key="2">
    <source>
        <dbReference type="Proteomes" id="UP000186817"/>
    </source>
</evidence>
<gene>
    <name evidence="1" type="ORF">AK812_SmicGene18401</name>
</gene>
<dbReference type="Proteomes" id="UP000186817">
    <property type="component" value="Unassembled WGS sequence"/>
</dbReference>
<sequence length="161" mass="17572">MPVLAHVSEDLVQTWHGLIGRQLREKAARARWAAWAATAKGPNQHATQVMIAAKYTDIGRVSREQAQELHCLSAEFAANLDADNKAASPGAGELRGKAVRDSLDAPCIGNIMGNIDIHVCEPDVAQPGQNHPGRHRLCPRRAEQGVLDGREWIAAQYHKYG</sequence>
<keyword evidence="2" id="KW-1185">Reference proteome</keyword>
<proteinExistence type="predicted"/>
<reference evidence="1 2" key="1">
    <citation type="submission" date="2016-02" db="EMBL/GenBank/DDBJ databases">
        <title>Genome analysis of coral dinoflagellate symbionts highlights evolutionary adaptations to a symbiotic lifestyle.</title>
        <authorList>
            <person name="Aranda M."/>
            <person name="Li Y."/>
            <person name="Liew Y.J."/>
            <person name="Baumgarten S."/>
            <person name="Simakov O."/>
            <person name="Wilson M."/>
            <person name="Piel J."/>
            <person name="Ashoor H."/>
            <person name="Bougouffa S."/>
            <person name="Bajic V.B."/>
            <person name="Ryu T."/>
            <person name="Ravasi T."/>
            <person name="Bayer T."/>
            <person name="Micklem G."/>
            <person name="Kim H."/>
            <person name="Bhak J."/>
            <person name="Lajeunesse T.C."/>
            <person name="Voolstra C.R."/>
        </authorList>
    </citation>
    <scope>NUCLEOTIDE SEQUENCE [LARGE SCALE GENOMIC DNA]</scope>
    <source>
        <strain evidence="1 2">CCMP2467</strain>
    </source>
</reference>
<accession>A0A1Q9DVE5</accession>
<protein>
    <submittedName>
        <fullName evidence="1">Uncharacterized protein</fullName>
    </submittedName>
</protein>
<dbReference type="EMBL" id="LSRX01000374">
    <property type="protein sequence ID" value="OLP99111.1"/>
    <property type="molecule type" value="Genomic_DNA"/>
</dbReference>